<proteinExistence type="inferred from homology"/>
<keyword evidence="4" id="KW-1185">Reference proteome</keyword>
<comment type="similarity">
    <text evidence="1">Belongs to the short-chain dehydrogenases/reductases (SDR) family.</text>
</comment>
<dbReference type="PATRIC" id="fig|665004.4.peg.3041"/>
<dbReference type="Pfam" id="PF13561">
    <property type="entry name" value="adh_short_C2"/>
    <property type="match status" value="1"/>
</dbReference>
<protein>
    <submittedName>
        <fullName evidence="3">3-ketoacyl-ACP reductase</fullName>
    </submittedName>
</protein>
<dbReference type="Proteomes" id="UP000074382">
    <property type="component" value="Unassembled WGS sequence"/>
</dbReference>
<dbReference type="PRINTS" id="PR00081">
    <property type="entry name" value="GDHRDH"/>
</dbReference>
<evidence type="ECO:0000313" key="4">
    <source>
        <dbReference type="Proteomes" id="UP000074382"/>
    </source>
</evidence>
<dbReference type="GO" id="GO:0030497">
    <property type="term" value="P:fatty acid elongation"/>
    <property type="evidence" value="ECO:0007669"/>
    <property type="project" value="TreeGrafter"/>
</dbReference>
<keyword evidence="2" id="KW-0560">Oxidoreductase</keyword>
<dbReference type="STRING" id="665004.AC529_00235"/>
<name>A0A147KMW1_THECS</name>
<dbReference type="PANTHER" id="PTHR42760">
    <property type="entry name" value="SHORT-CHAIN DEHYDROGENASES/REDUCTASES FAMILY MEMBER"/>
    <property type="match status" value="1"/>
</dbReference>
<dbReference type="CDD" id="cd05233">
    <property type="entry name" value="SDR_c"/>
    <property type="match status" value="1"/>
</dbReference>
<comment type="caution">
    <text evidence="3">The sequence shown here is derived from an EMBL/GenBank/DDBJ whole genome shotgun (WGS) entry which is preliminary data.</text>
</comment>
<dbReference type="PANTHER" id="PTHR42760:SF135">
    <property type="entry name" value="BLL7886 PROTEIN"/>
    <property type="match status" value="1"/>
</dbReference>
<organism evidence="3 4">
    <name type="scientific">Thermobifida cellulosilytica TB100</name>
    <dbReference type="NCBI Taxonomy" id="665004"/>
    <lineage>
        <taxon>Bacteria</taxon>
        <taxon>Bacillati</taxon>
        <taxon>Actinomycetota</taxon>
        <taxon>Actinomycetes</taxon>
        <taxon>Streptosporangiales</taxon>
        <taxon>Nocardiopsidaceae</taxon>
        <taxon>Thermobifida</taxon>
    </lineage>
</organism>
<dbReference type="AlphaFoldDB" id="A0A147KMW1"/>
<dbReference type="FunFam" id="3.40.50.720:FF:000084">
    <property type="entry name" value="Short-chain dehydrogenase reductase"/>
    <property type="match status" value="1"/>
</dbReference>
<reference evidence="4" key="1">
    <citation type="journal article" date="2017" name="Acta Aliment.">
        <title>Plant polysaccharide degrading enzyme system of Thermpbifida cellulosilytica TB100 revealed by de novo genome project data.</title>
        <authorList>
            <person name="Toth A."/>
            <person name="Baka E."/>
            <person name="Luzics S."/>
            <person name="Bata-Vidacs I."/>
            <person name="Nagy I."/>
            <person name="Balint B."/>
            <person name="Herceg R."/>
            <person name="Olasz F."/>
            <person name="Wilk T."/>
            <person name="Nagy T."/>
            <person name="Kriszt B."/>
            <person name="Nagy I."/>
            <person name="Kukolya J."/>
        </authorList>
    </citation>
    <scope>NUCLEOTIDE SEQUENCE [LARGE SCALE GENOMIC DNA]</scope>
    <source>
        <strain evidence="4">TB100</strain>
    </source>
</reference>
<dbReference type="Gene3D" id="3.40.50.720">
    <property type="entry name" value="NAD(P)-binding Rossmann-like Domain"/>
    <property type="match status" value="1"/>
</dbReference>
<evidence type="ECO:0000256" key="1">
    <source>
        <dbReference type="ARBA" id="ARBA00006484"/>
    </source>
</evidence>
<dbReference type="SUPFAM" id="SSF51735">
    <property type="entry name" value="NAD(P)-binding Rossmann-fold domains"/>
    <property type="match status" value="1"/>
</dbReference>
<dbReference type="OrthoDB" id="8959163at2"/>
<accession>A0A147KMW1</accession>
<evidence type="ECO:0000256" key="2">
    <source>
        <dbReference type="ARBA" id="ARBA00023002"/>
    </source>
</evidence>
<evidence type="ECO:0000313" key="3">
    <source>
        <dbReference type="EMBL" id="KUP98654.1"/>
    </source>
</evidence>
<dbReference type="RefSeq" id="WP_068757307.1">
    <property type="nucleotide sequence ID" value="NZ_KQ950183.1"/>
</dbReference>
<gene>
    <name evidence="3" type="ORF">AC529_00235</name>
</gene>
<sequence length="250" mass="25671">MDLGLRGARVLVTGASRGIGRAIAGAFADEGAHLAICARARQPLEEAAEELRGRGVTVVARDLDVADTAALRVFVDAAAAELGGLDAVVSNVSGGSAADWEKALRTDVLPFTALVEQAQEHLAAAPHGGSVVLVSSTSALHVTAPSGTKPYSAVKAALNQHAAALARTLAPRGVRVNTVSPGPVEFDGGGWARRRDTDPDYYAGIRARIPLGRLGRPEEVARAVVFLASPAASFVTGANLVVDGGFLDRV</sequence>
<dbReference type="InterPro" id="IPR002347">
    <property type="entry name" value="SDR_fam"/>
</dbReference>
<dbReference type="GO" id="GO:0016616">
    <property type="term" value="F:oxidoreductase activity, acting on the CH-OH group of donors, NAD or NADP as acceptor"/>
    <property type="evidence" value="ECO:0007669"/>
    <property type="project" value="TreeGrafter"/>
</dbReference>
<dbReference type="InterPro" id="IPR036291">
    <property type="entry name" value="NAD(P)-bd_dom_sf"/>
</dbReference>
<dbReference type="EMBL" id="LGEM01000002">
    <property type="protein sequence ID" value="KUP98654.1"/>
    <property type="molecule type" value="Genomic_DNA"/>
</dbReference>